<keyword evidence="2" id="KW-0378">Hydrolase</keyword>
<proteinExistence type="predicted"/>
<dbReference type="CDD" id="cd16279">
    <property type="entry name" value="metallo-hydrolase-like_MBL-fold"/>
    <property type="match status" value="1"/>
</dbReference>
<organism evidence="2 3">
    <name type="scientific">Sphingomonas bacterium</name>
    <dbReference type="NCBI Taxonomy" id="1895847"/>
    <lineage>
        <taxon>Bacteria</taxon>
        <taxon>Pseudomonadati</taxon>
        <taxon>Pseudomonadota</taxon>
        <taxon>Alphaproteobacteria</taxon>
        <taxon>Sphingomonadales</taxon>
        <taxon>Sphingomonadaceae</taxon>
        <taxon>Sphingomonas</taxon>
    </lineage>
</organism>
<reference evidence="2 3" key="1">
    <citation type="journal article" date="2018" name="Nat. Biotechnol.">
        <title>A standardized bacterial taxonomy based on genome phylogeny substantially revises the tree of life.</title>
        <authorList>
            <person name="Parks D.H."/>
            <person name="Chuvochina M."/>
            <person name="Waite D.W."/>
            <person name="Rinke C."/>
            <person name="Skarshewski A."/>
            <person name="Chaumeil P.A."/>
            <person name="Hugenholtz P."/>
        </authorList>
    </citation>
    <scope>NUCLEOTIDE SEQUENCE [LARGE SCALE GENOMIC DNA]</scope>
    <source>
        <strain evidence="2">UBA9015</strain>
    </source>
</reference>
<dbReference type="Pfam" id="PF12706">
    <property type="entry name" value="Lactamase_B_2"/>
    <property type="match status" value="1"/>
</dbReference>
<dbReference type="Proteomes" id="UP000262699">
    <property type="component" value="Unassembled WGS sequence"/>
</dbReference>
<dbReference type="SUPFAM" id="SSF56281">
    <property type="entry name" value="Metallo-hydrolase/oxidoreductase"/>
    <property type="match status" value="1"/>
</dbReference>
<sequence>MKLTLLGCGTSSGVPRIGNDWGACDPAEPRNRRTRCSALVESGDTRILIDTGPDMREQLNAANVGRVDAVIWTHDHADHTHGIDDLRQLAHALDRPVPGYARPATAAVLASRFTYVFEGGGGYRPVATLSALPAEMTIDGLAIEVVDQPHGEITSAGLSFAQDGKRIVYSTDFHDLTVDMADAFSGCDIWILDALRRHPHPSHNHLSLALSHIERVGPRRAVLIHMDNSMDYRTLDAELPAGVELGYDGMVLVP</sequence>
<dbReference type="Gene3D" id="3.60.15.10">
    <property type="entry name" value="Ribonuclease Z/Hydroxyacylglutathione hydrolase-like"/>
    <property type="match status" value="1"/>
</dbReference>
<dbReference type="PANTHER" id="PTHR42663">
    <property type="entry name" value="HYDROLASE C777.06C-RELATED-RELATED"/>
    <property type="match status" value="1"/>
</dbReference>
<evidence type="ECO:0000259" key="1">
    <source>
        <dbReference type="Pfam" id="PF12706"/>
    </source>
</evidence>
<feature type="domain" description="Metallo-beta-lactamase" evidence="1">
    <location>
        <begin position="45"/>
        <end position="226"/>
    </location>
</feature>
<dbReference type="GO" id="GO:0016787">
    <property type="term" value="F:hydrolase activity"/>
    <property type="evidence" value="ECO:0007669"/>
    <property type="project" value="UniProtKB-KW"/>
</dbReference>
<dbReference type="EMBL" id="DOYJ01000221">
    <property type="protein sequence ID" value="HCB76103.1"/>
    <property type="molecule type" value="Genomic_DNA"/>
</dbReference>
<dbReference type="InterPro" id="IPR036866">
    <property type="entry name" value="RibonucZ/Hydroxyglut_hydro"/>
</dbReference>
<name>A0A3D0WEA6_9SPHN</name>
<protein>
    <submittedName>
        <fullName evidence="2">MBL fold metallo-hydrolase</fullName>
    </submittedName>
</protein>
<gene>
    <name evidence="2" type="ORF">DEP91_07985</name>
</gene>
<dbReference type="AlphaFoldDB" id="A0A3D0WEA6"/>
<evidence type="ECO:0000313" key="2">
    <source>
        <dbReference type="EMBL" id="HCB76103.1"/>
    </source>
</evidence>
<evidence type="ECO:0000313" key="3">
    <source>
        <dbReference type="Proteomes" id="UP000262699"/>
    </source>
</evidence>
<dbReference type="InterPro" id="IPR001279">
    <property type="entry name" value="Metallo-B-lactamas"/>
</dbReference>
<dbReference type="PANTHER" id="PTHR42663:SF6">
    <property type="entry name" value="HYDROLASE C777.06C-RELATED"/>
    <property type="match status" value="1"/>
</dbReference>
<comment type="caution">
    <text evidence="2">The sequence shown here is derived from an EMBL/GenBank/DDBJ whole genome shotgun (WGS) entry which is preliminary data.</text>
</comment>
<accession>A0A3D0WEA6</accession>